<dbReference type="InterPro" id="IPR002509">
    <property type="entry name" value="NODB_dom"/>
</dbReference>
<feature type="domain" description="NodB homology" evidence="3">
    <location>
        <begin position="27"/>
        <end position="209"/>
    </location>
</feature>
<dbReference type="PANTHER" id="PTHR10587">
    <property type="entry name" value="GLYCOSYL TRANSFERASE-RELATED"/>
    <property type="match status" value="1"/>
</dbReference>
<dbReference type="GO" id="GO:0046872">
    <property type="term" value="F:metal ion binding"/>
    <property type="evidence" value="ECO:0007669"/>
    <property type="project" value="UniProtKB-KW"/>
</dbReference>
<dbReference type="GO" id="GO:0016020">
    <property type="term" value="C:membrane"/>
    <property type="evidence" value="ECO:0007669"/>
    <property type="project" value="TreeGrafter"/>
</dbReference>
<evidence type="ECO:0000256" key="2">
    <source>
        <dbReference type="ARBA" id="ARBA00022801"/>
    </source>
</evidence>
<dbReference type="Proteomes" id="UP000628448">
    <property type="component" value="Unassembled WGS sequence"/>
</dbReference>
<evidence type="ECO:0000259" key="3">
    <source>
        <dbReference type="PROSITE" id="PS51677"/>
    </source>
</evidence>
<dbReference type="CDD" id="cd10959">
    <property type="entry name" value="CE4_NodB_like_3"/>
    <property type="match status" value="1"/>
</dbReference>
<dbReference type="SUPFAM" id="SSF88713">
    <property type="entry name" value="Glycoside hydrolase/deacetylase"/>
    <property type="match status" value="1"/>
</dbReference>
<keyword evidence="1" id="KW-0479">Metal-binding</keyword>
<reference evidence="4" key="1">
    <citation type="submission" date="2020-11" db="EMBL/GenBank/DDBJ databases">
        <title>Bacterial whole genome sequence for Panacibacter sp. DH6.</title>
        <authorList>
            <person name="Le V."/>
            <person name="Ko S."/>
            <person name="Ahn C.-Y."/>
            <person name="Oh H.-M."/>
        </authorList>
    </citation>
    <scope>NUCLEOTIDE SEQUENCE</scope>
    <source>
        <strain evidence="4">DH6</strain>
    </source>
</reference>
<sequence>MFYTITMPWLVRKMYPTLTWEKPADQKTIYLTFDDGPHPAATPFVLDTLASFNAKATFFCIGKNVAAHMDIYKRIIAEGHGVGNHTFNHLNGWKTSNEQYFNDIFEAAKYIDSSLFRPPYGRINKFQVKLLQKENSENRNNAFHIIMWSVLSGDFDVKLSPQKCLSNVILHTRPGSIIVFHDSTKAWERMSYALPLVLEHFCKAGYRFSALET</sequence>
<dbReference type="GO" id="GO:0005975">
    <property type="term" value="P:carbohydrate metabolic process"/>
    <property type="evidence" value="ECO:0007669"/>
    <property type="project" value="InterPro"/>
</dbReference>
<dbReference type="PROSITE" id="PS51677">
    <property type="entry name" value="NODB"/>
    <property type="match status" value="1"/>
</dbReference>
<organism evidence="4 5">
    <name type="scientific">Panacibacter microcysteis</name>
    <dbReference type="NCBI Taxonomy" id="2793269"/>
    <lineage>
        <taxon>Bacteria</taxon>
        <taxon>Pseudomonadati</taxon>
        <taxon>Bacteroidota</taxon>
        <taxon>Chitinophagia</taxon>
        <taxon>Chitinophagales</taxon>
        <taxon>Chitinophagaceae</taxon>
        <taxon>Panacibacter</taxon>
    </lineage>
</organism>
<dbReference type="InterPro" id="IPR011330">
    <property type="entry name" value="Glyco_hydro/deAcase_b/a-brl"/>
</dbReference>
<accession>A0A931E556</accession>
<dbReference type="PANTHER" id="PTHR10587:SF133">
    <property type="entry name" value="CHITIN DEACETYLASE 1-RELATED"/>
    <property type="match status" value="1"/>
</dbReference>
<keyword evidence="5" id="KW-1185">Reference proteome</keyword>
<dbReference type="GO" id="GO:0016810">
    <property type="term" value="F:hydrolase activity, acting on carbon-nitrogen (but not peptide) bonds"/>
    <property type="evidence" value="ECO:0007669"/>
    <property type="project" value="InterPro"/>
</dbReference>
<dbReference type="InterPro" id="IPR050248">
    <property type="entry name" value="Polysacc_deacetylase_ArnD"/>
</dbReference>
<proteinExistence type="predicted"/>
<keyword evidence="2" id="KW-0378">Hydrolase</keyword>
<dbReference type="AlphaFoldDB" id="A0A931E556"/>
<dbReference type="Gene3D" id="3.20.20.370">
    <property type="entry name" value="Glycoside hydrolase/deacetylase"/>
    <property type="match status" value="1"/>
</dbReference>
<gene>
    <name evidence="4" type="ORF">I5907_04445</name>
</gene>
<evidence type="ECO:0000313" key="4">
    <source>
        <dbReference type="EMBL" id="MBG9375470.1"/>
    </source>
</evidence>
<dbReference type="Pfam" id="PF01522">
    <property type="entry name" value="Polysacc_deac_1"/>
    <property type="match status" value="1"/>
</dbReference>
<evidence type="ECO:0000256" key="1">
    <source>
        <dbReference type="ARBA" id="ARBA00022723"/>
    </source>
</evidence>
<dbReference type="EMBL" id="JADWYR010000001">
    <property type="protein sequence ID" value="MBG9375470.1"/>
    <property type="molecule type" value="Genomic_DNA"/>
</dbReference>
<dbReference type="RefSeq" id="WP_196989521.1">
    <property type="nucleotide sequence ID" value="NZ_JADWYR010000001.1"/>
</dbReference>
<name>A0A931E556_9BACT</name>
<evidence type="ECO:0000313" key="5">
    <source>
        <dbReference type="Proteomes" id="UP000628448"/>
    </source>
</evidence>
<comment type="caution">
    <text evidence="4">The sequence shown here is derived from an EMBL/GenBank/DDBJ whole genome shotgun (WGS) entry which is preliminary data.</text>
</comment>
<protein>
    <submittedName>
        <fullName evidence="4">Polysaccharide deacetylase family protein</fullName>
    </submittedName>
</protein>